<evidence type="ECO:0008006" key="4">
    <source>
        <dbReference type="Google" id="ProtNLM"/>
    </source>
</evidence>
<dbReference type="EMBL" id="AP022605">
    <property type="protein sequence ID" value="BBZ08917.1"/>
    <property type="molecule type" value="Genomic_DNA"/>
</dbReference>
<name>A0A7I7VVL0_9MYCO</name>
<evidence type="ECO:0000256" key="1">
    <source>
        <dbReference type="SAM" id="MobiDB-lite"/>
    </source>
</evidence>
<sequence length="92" mass="10435">MKFVDRGGERLRRILANPRRAERVAEIRRKMADADAAMKSDESSTETDYLLRSPENARRLLAAIERDKASQPAPSDATEAPTTHRPERSDEQ</sequence>
<dbReference type="Proteomes" id="UP000467201">
    <property type="component" value="Chromosome"/>
</dbReference>
<accession>A0A7I7VVL0</accession>
<reference evidence="2 3" key="1">
    <citation type="journal article" date="2019" name="Emerg. Microbes Infect.">
        <title>Comprehensive subspecies identification of 175 nontuberculous mycobacteria species based on 7547 genomic profiles.</title>
        <authorList>
            <person name="Matsumoto Y."/>
            <person name="Kinjo T."/>
            <person name="Motooka D."/>
            <person name="Nabeya D."/>
            <person name="Jung N."/>
            <person name="Uechi K."/>
            <person name="Horii T."/>
            <person name="Iida T."/>
            <person name="Fujita J."/>
            <person name="Nakamura S."/>
        </authorList>
    </citation>
    <scope>NUCLEOTIDE SEQUENCE [LARGE SCALE GENOMIC DNA]</scope>
    <source>
        <strain evidence="2 3">JCM 12405</strain>
    </source>
</reference>
<feature type="compositionally biased region" description="Basic and acidic residues" evidence="1">
    <location>
        <begin position="31"/>
        <end position="42"/>
    </location>
</feature>
<evidence type="ECO:0000313" key="3">
    <source>
        <dbReference type="Proteomes" id="UP000467201"/>
    </source>
</evidence>
<dbReference type="KEGG" id="mdr:MDOR_30860"/>
<dbReference type="AlphaFoldDB" id="A0A7I7VVL0"/>
<dbReference type="RefSeq" id="WP_197913027.1">
    <property type="nucleotide sequence ID" value="NZ_AP022605.1"/>
</dbReference>
<gene>
    <name evidence="2" type="ORF">MDOR_30860</name>
</gene>
<organism evidence="2 3">
    <name type="scientific">Mycolicibacterium doricum</name>
    <dbReference type="NCBI Taxonomy" id="126673"/>
    <lineage>
        <taxon>Bacteria</taxon>
        <taxon>Bacillati</taxon>
        <taxon>Actinomycetota</taxon>
        <taxon>Actinomycetes</taxon>
        <taxon>Mycobacteriales</taxon>
        <taxon>Mycobacteriaceae</taxon>
        <taxon>Mycolicibacterium</taxon>
    </lineage>
</organism>
<dbReference type="Gene3D" id="6.10.250.330">
    <property type="match status" value="1"/>
</dbReference>
<evidence type="ECO:0000313" key="2">
    <source>
        <dbReference type="EMBL" id="BBZ08917.1"/>
    </source>
</evidence>
<protein>
    <recommendedName>
        <fullName evidence="4">Antitoxin</fullName>
    </recommendedName>
</protein>
<feature type="region of interest" description="Disordered" evidence="1">
    <location>
        <begin position="31"/>
        <end position="92"/>
    </location>
</feature>
<proteinExistence type="predicted"/>
<feature type="compositionally biased region" description="Basic and acidic residues" evidence="1">
    <location>
        <begin position="82"/>
        <end position="92"/>
    </location>
</feature>